<dbReference type="InterPro" id="IPR013039">
    <property type="entry name" value="DUF1588"/>
</dbReference>
<evidence type="ECO:0000259" key="2">
    <source>
        <dbReference type="Pfam" id="PF07624"/>
    </source>
</evidence>
<name>A0ABT5BUV4_9BACT</name>
<sequence length="564" mass="59919">MKKPSWHELRSSKEIAAVCALAFAAACTGALGDPTEGAGASSSGGDGTSPGSDSDPPPFQPAAGMLRRLTRTQFRNAVHDMLGVEVDINQLDADSWNGNFAVIGASTVVTSERGVEQYHAAIESAVDAVFADRAKRDQFIGCAPSGAENDACVRGFLQTLGLRAWRRPLEAAELDRLAAVAAKAATELESPVEGARWATVALFTSPNFLYRPELGAPSADGSLRLTGYEMASRLAFLLWNSLPDQELLDEAASGALGTVEGIRAAATRLLETPAGREAVGAFAEEYMRLDRIGTQAKDSGLFPEYNPALQAAMVRDMRGTWEVLAFDDQASALDLFSTTKVVVNSDLAQLYGLDTAGLGSGAFEVRALPADGPRIGILSKAGFLSQFANQKEGSPTLRGKFMRDALMCTPIPPPPGDVALELPEPPADKPLTKRQRLENHRTKPACAGCHSYMDPLGLPLETFDAIGRFRTTDHGLPIDPSGEFDGQPVADARALGLTLSADASVAECLVRKYYTYAAGHEERKVDASVLNALTASFEGSGYKLRELVLDVVTNDAFSSVAPQP</sequence>
<dbReference type="Pfam" id="PF07624">
    <property type="entry name" value="PSD2"/>
    <property type="match status" value="1"/>
</dbReference>
<dbReference type="InterPro" id="IPR011478">
    <property type="entry name" value="DUF1585"/>
</dbReference>
<evidence type="ECO:0000256" key="1">
    <source>
        <dbReference type="SAM" id="MobiDB-lite"/>
    </source>
</evidence>
<evidence type="ECO:0000313" key="7">
    <source>
        <dbReference type="EMBL" id="MDC0676731.1"/>
    </source>
</evidence>
<feature type="domain" description="DUF1588" evidence="4">
    <location>
        <begin position="374"/>
        <end position="473"/>
    </location>
</feature>
<comment type="caution">
    <text evidence="7">The sequence shown here is derived from an EMBL/GenBank/DDBJ whole genome shotgun (WGS) entry which is preliminary data.</text>
</comment>
<dbReference type="Pfam" id="PF07637">
    <property type="entry name" value="PSD5"/>
    <property type="match status" value="1"/>
</dbReference>
<feature type="domain" description="DUF1587" evidence="3">
    <location>
        <begin position="67"/>
        <end position="130"/>
    </location>
</feature>
<evidence type="ECO:0000259" key="6">
    <source>
        <dbReference type="Pfam" id="PF07637"/>
    </source>
</evidence>
<feature type="domain" description="DUF1595" evidence="6">
    <location>
        <begin position="152"/>
        <end position="213"/>
    </location>
</feature>
<dbReference type="Pfam" id="PF07631">
    <property type="entry name" value="PSD4"/>
    <property type="match status" value="1"/>
</dbReference>
<feature type="domain" description="DUF1592" evidence="5">
    <location>
        <begin position="225"/>
        <end position="353"/>
    </location>
</feature>
<reference evidence="7 8" key="1">
    <citation type="submission" date="2023-01" db="EMBL/GenBank/DDBJ databases">
        <title>Minimal conservation of predation-associated metabolite biosynthetic gene clusters underscores biosynthetic potential of Myxococcota including descriptions for ten novel species: Archangium lansinium sp. nov., Myxococcus landrumus sp. nov., Nannocystis bai.</title>
        <authorList>
            <person name="Ahearne A."/>
            <person name="Stevens C."/>
            <person name="Dowd S."/>
        </authorList>
    </citation>
    <scope>NUCLEOTIDE SEQUENCE [LARGE SCALE GENOMIC DNA]</scope>
    <source>
        <strain evidence="7 8">WIWO2</strain>
    </source>
</reference>
<evidence type="ECO:0000259" key="3">
    <source>
        <dbReference type="Pfam" id="PF07626"/>
    </source>
</evidence>
<evidence type="ECO:0000259" key="5">
    <source>
        <dbReference type="Pfam" id="PF07631"/>
    </source>
</evidence>
<dbReference type="Pfam" id="PF07627">
    <property type="entry name" value="PSCyt3"/>
    <property type="match status" value="1"/>
</dbReference>
<dbReference type="PROSITE" id="PS51257">
    <property type="entry name" value="PROKAR_LIPOPROTEIN"/>
    <property type="match status" value="1"/>
</dbReference>
<keyword evidence="8" id="KW-1185">Reference proteome</keyword>
<accession>A0ABT5BUV4</accession>
<feature type="region of interest" description="Disordered" evidence="1">
    <location>
        <begin position="34"/>
        <end position="63"/>
    </location>
</feature>
<evidence type="ECO:0000313" key="8">
    <source>
        <dbReference type="Proteomes" id="UP001217485"/>
    </source>
</evidence>
<proteinExistence type="predicted"/>
<dbReference type="InterPro" id="IPR013043">
    <property type="entry name" value="DUF1595"/>
</dbReference>
<dbReference type="InterPro" id="IPR013036">
    <property type="entry name" value="DUF1587"/>
</dbReference>
<feature type="domain" description="DUF1585" evidence="2">
    <location>
        <begin position="485"/>
        <end position="557"/>
    </location>
</feature>
<dbReference type="Pfam" id="PF07626">
    <property type="entry name" value="PSD3"/>
    <property type="match status" value="1"/>
</dbReference>
<evidence type="ECO:0000259" key="4">
    <source>
        <dbReference type="Pfam" id="PF07627"/>
    </source>
</evidence>
<dbReference type="Proteomes" id="UP001217485">
    <property type="component" value="Unassembled WGS sequence"/>
</dbReference>
<dbReference type="InterPro" id="IPR013042">
    <property type="entry name" value="DUF1592"/>
</dbReference>
<dbReference type="RefSeq" id="WP_272093506.1">
    <property type="nucleotide sequence ID" value="NZ_JAQNDK010000001.1"/>
</dbReference>
<gene>
    <name evidence="7" type="ORF">POL72_03195</name>
</gene>
<organism evidence="7 8">
    <name type="scientific">Sorangium atrum</name>
    <dbReference type="NCBI Taxonomy" id="2995308"/>
    <lineage>
        <taxon>Bacteria</taxon>
        <taxon>Pseudomonadati</taxon>
        <taxon>Myxococcota</taxon>
        <taxon>Polyangia</taxon>
        <taxon>Polyangiales</taxon>
        <taxon>Polyangiaceae</taxon>
        <taxon>Sorangium</taxon>
    </lineage>
</organism>
<dbReference type="EMBL" id="JAQNDK010000001">
    <property type="protein sequence ID" value="MDC0676731.1"/>
    <property type="molecule type" value="Genomic_DNA"/>
</dbReference>
<protein>
    <submittedName>
        <fullName evidence="7">DUF1592 domain-containing protein</fullName>
    </submittedName>
</protein>